<protein>
    <submittedName>
        <fullName evidence="2">Uncharacterized protein</fullName>
    </submittedName>
</protein>
<gene>
    <name evidence="2" type="ORF">EYF80_020746</name>
</gene>
<sequence>MNVTHRQGAWDDGRRQALVGLEGTWRNSRYGVHDHIPPYSRWEEQKRNELTTQTQQLCNNGCIRHHSSPCGRLRDLGLSQTSSRSQRQAGGHQGLGSSSLLLLDQLLSLLLLGEGLKTHKHDQTHQ</sequence>
<evidence type="ECO:0000313" key="3">
    <source>
        <dbReference type="Proteomes" id="UP000314294"/>
    </source>
</evidence>
<feature type="compositionally biased region" description="Polar residues" evidence="1">
    <location>
        <begin position="78"/>
        <end position="88"/>
    </location>
</feature>
<dbReference type="EMBL" id="SRLO01000181">
    <property type="protein sequence ID" value="TNN69043.1"/>
    <property type="molecule type" value="Genomic_DNA"/>
</dbReference>
<dbReference type="Proteomes" id="UP000314294">
    <property type="component" value="Unassembled WGS sequence"/>
</dbReference>
<reference evidence="2 3" key="1">
    <citation type="submission" date="2019-03" db="EMBL/GenBank/DDBJ databases">
        <title>First draft genome of Liparis tanakae, snailfish: a comprehensive survey of snailfish specific genes.</title>
        <authorList>
            <person name="Kim W."/>
            <person name="Song I."/>
            <person name="Jeong J.-H."/>
            <person name="Kim D."/>
            <person name="Kim S."/>
            <person name="Ryu S."/>
            <person name="Song J.Y."/>
            <person name="Lee S.K."/>
        </authorList>
    </citation>
    <scope>NUCLEOTIDE SEQUENCE [LARGE SCALE GENOMIC DNA]</scope>
    <source>
        <tissue evidence="2">Muscle</tissue>
    </source>
</reference>
<evidence type="ECO:0000313" key="2">
    <source>
        <dbReference type="EMBL" id="TNN69043.1"/>
    </source>
</evidence>
<dbReference type="AlphaFoldDB" id="A0A4Z2HVQ0"/>
<accession>A0A4Z2HVQ0</accession>
<evidence type="ECO:0000256" key="1">
    <source>
        <dbReference type="SAM" id="MobiDB-lite"/>
    </source>
</evidence>
<comment type="caution">
    <text evidence="2">The sequence shown here is derived from an EMBL/GenBank/DDBJ whole genome shotgun (WGS) entry which is preliminary data.</text>
</comment>
<proteinExistence type="predicted"/>
<keyword evidence="3" id="KW-1185">Reference proteome</keyword>
<name>A0A4Z2HVQ0_9TELE</name>
<organism evidence="2 3">
    <name type="scientific">Liparis tanakae</name>
    <name type="common">Tanaka's snailfish</name>
    <dbReference type="NCBI Taxonomy" id="230148"/>
    <lineage>
        <taxon>Eukaryota</taxon>
        <taxon>Metazoa</taxon>
        <taxon>Chordata</taxon>
        <taxon>Craniata</taxon>
        <taxon>Vertebrata</taxon>
        <taxon>Euteleostomi</taxon>
        <taxon>Actinopterygii</taxon>
        <taxon>Neopterygii</taxon>
        <taxon>Teleostei</taxon>
        <taxon>Neoteleostei</taxon>
        <taxon>Acanthomorphata</taxon>
        <taxon>Eupercaria</taxon>
        <taxon>Perciformes</taxon>
        <taxon>Cottioidei</taxon>
        <taxon>Cottales</taxon>
        <taxon>Liparidae</taxon>
        <taxon>Liparis</taxon>
    </lineage>
</organism>
<feature type="region of interest" description="Disordered" evidence="1">
    <location>
        <begin position="73"/>
        <end position="95"/>
    </location>
</feature>